<evidence type="ECO:0000256" key="6">
    <source>
        <dbReference type="ARBA" id="ARBA00022741"/>
    </source>
</evidence>
<feature type="non-terminal residue" evidence="12">
    <location>
        <position position="1"/>
    </location>
</feature>
<dbReference type="PANTHER" id="PTHR11946">
    <property type="entry name" value="VALYL-TRNA SYNTHETASES"/>
    <property type="match status" value="1"/>
</dbReference>
<reference evidence="12" key="1">
    <citation type="submission" date="2018-05" db="EMBL/GenBank/DDBJ databases">
        <authorList>
            <person name="Lanie J.A."/>
            <person name="Ng W.-L."/>
            <person name="Kazmierczak K.M."/>
            <person name="Andrzejewski T.M."/>
            <person name="Davidsen T.M."/>
            <person name="Wayne K.J."/>
            <person name="Tettelin H."/>
            <person name="Glass J.I."/>
            <person name="Rusch D."/>
            <person name="Podicherti R."/>
            <person name="Tsui H.-C.T."/>
            <person name="Winkler M.E."/>
        </authorList>
    </citation>
    <scope>NUCLEOTIDE SEQUENCE</scope>
</reference>
<proteinExistence type="predicted"/>
<evidence type="ECO:0000313" key="12">
    <source>
        <dbReference type="EMBL" id="SVE37709.1"/>
    </source>
</evidence>
<evidence type="ECO:0000256" key="3">
    <source>
        <dbReference type="ARBA" id="ARBA00013169"/>
    </source>
</evidence>
<keyword evidence="4" id="KW-0963">Cytoplasm</keyword>
<dbReference type="InterPro" id="IPR014729">
    <property type="entry name" value="Rossmann-like_a/b/a_fold"/>
</dbReference>
<keyword evidence="7" id="KW-0067">ATP-binding</keyword>
<organism evidence="12">
    <name type="scientific">marine metagenome</name>
    <dbReference type="NCBI Taxonomy" id="408172"/>
    <lineage>
        <taxon>unclassified sequences</taxon>
        <taxon>metagenomes</taxon>
        <taxon>ecological metagenomes</taxon>
    </lineage>
</organism>
<feature type="domain" description="Aminoacyl-tRNA synthetase class Ia" evidence="11">
    <location>
        <begin position="53"/>
        <end position="232"/>
    </location>
</feature>
<evidence type="ECO:0000256" key="5">
    <source>
        <dbReference type="ARBA" id="ARBA00022598"/>
    </source>
</evidence>
<evidence type="ECO:0000256" key="1">
    <source>
        <dbReference type="ARBA" id="ARBA00004496"/>
    </source>
</evidence>
<gene>
    <name evidence="12" type="ORF">METZ01_LOCUS490563</name>
</gene>
<evidence type="ECO:0000256" key="7">
    <source>
        <dbReference type="ARBA" id="ARBA00022840"/>
    </source>
</evidence>
<keyword evidence="6" id="KW-0547">Nucleotide-binding</keyword>
<dbReference type="InterPro" id="IPR002303">
    <property type="entry name" value="Valyl-tRNA_ligase"/>
</dbReference>
<comment type="subcellular location">
    <subcellularLocation>
        <location evidence="1">Cytoplasm</location>
    </subcellularLocation>
</comment>
<keyword evidence="9" id="KW-0030">Aminoacyl-tRNA synthetase</keyword>
<dbReference type="PANTHER" id="PTHR11946:SF93">
    <property type="entry name" value="VALINE--TRNA LIGASE, CHLOROPLASTIC_MITOCHONDRIAL 2"/>
    <property type="match status" value="1"/>
</dbReference>
<dbReference type="InterPro" id="IPR002300">
    <property type="entry name" value="aa-tRNA-synth_Ia"/>
</dbReference>
<dbReference type="EC" id="6.1.1.9" evidence="3"/>
<evidence type="ECO:0000256" key="8">
    <source>
        <dbReference type="ARBA" id="ARBA00022917"/>
    </source>
</evidence>
<evidence type="ECO:0000256" key="9">
    <source>
        <dbReference type="ARBA" id="ARBA00023146"/>
    </source>
</evidence>
<comment type="subunit">
    <text evidence="2">Monomer.</text>
</comment>
<feature type="non-terminal residue" evidence="12">
    <location>
        <position position="238"/>
    </location>
</feature>
<dbReference type="AlphaFoldDB" id="A0A383D096"/>
<dbReference type="PROSITE" id="PS00178">
    <property type="entry name" value="AA_TRNA_LIGASE_I"/>
    <property type="match status" value="1"/>
</dbReference>
<name>A0A383D096_9ZZZZ</name>
<evidence type="ECO:0000256" key="10">
    <source>
        <dbReference type="ARBA" id="ARBA00029936"/>
    </source>
</evidence>
<evidence type="ECO:0000259" key="11">
    <source>
        <dbReference type="Pfam" id="PF00133"/>
    </source>
</evidence>
<accession>A0A383D096</accession>
<protein>
    <recommendedName>
        <fullName evidence="3">valine--tRNA ligase</fullName>
        <ecNumber evidence="3">6.1.1.9</ecNumber>
    </recommendedName>
    <alternativeName>
        <fullName evidence="10">Valyl-tRNA synthetase</fullName>
    </alternativeName>
</protein>
<keyword evidence="5" id="KW-0436">Ligase</keyword>
<dbReference type="Gene3D" id="3.40.50.620">
    <property type="entry name" value="HUPs"/>
    <property type="match status" value="1"/>
</dbReference>
<evidence type="ECO:0000256" key="4">
    <source>
        <dbReference type="ARBA" id="ARBA00022490"/>
    </source>
</evidence>
<dbReference type="SUPFAM" id="SSF52374">
    <property type="entry name" value="Nucleotidylyl transferase"/>
    <property type="match status" value="1"/>
</dbReference>
<dbReference type="GO" id="GO:0004832">
    <property type="term" value="F:valine-tRNA ligase activity"/>
    <property type="evidence" value="ECO:0007669"/>
    <property type="project" value="UniProtKB-EC"/>
</dbReference>
<dbReference type="InterPro" id="IPR001412">
    <property type="entry name" value="aa-tRNA-synth_I_CS"/>
</dbReference>
<dbReference type="GO" id="GO:0005829">
    <property type="term" value="C:cytosol"/>
    <property type="evidence" value="ECO:0007669"/>
    <property type="project" value="TreeGrafter"/>
</dbReference>
<dbReference type="GO" id="GO:0005524">
    <property type="term" value="F:ATP binding"/>
    <property type="evidence" value="ECO:0007669"/>
    <property type="project" value="UniProtKB-KW"/>
</dbReference>
<keyword evidence="8" id="KW-0648">Protein biosynthesis</keyword>
<dbReference type="Pfam" id="PF00133">
    <property type="entry name" value="tRNA-synt_1"/>
    <property type="match status" value="1"/>
</dbReference>
<dbReference type="EMBL" id="UINC01213095">
    <property type="protein sequence ID" value="SVE37709.1"/>
    <property type="molecule type" value="Genomic_DNA"/>
</dbReference>
<evidence type="ECO:0000256" key="2">
    <source>
        <dbReference type="ARBA" id="ARBA00011245"/>
    </source>
</evidence>
<sequence>FTEFGYLFADQRIVTNSLNSYIQRLMSHSVTQETKIADSIAKKYDPAEVEGSLYDSWERRGLFHACVSAEKTPFCVTIPPPNVTGELHMGHAIQPAIHDCVIRRKRMQGYETLCLPGTDHAGIATQMKVEAKLLEEEGKTRYDVGREALLERIWQWKEEYGDAIYHQLRKLGCSYDWSRSRFTLDEGYAEAVLKAFQRFHDQGWIYRGTRMINWCPKCATVISDLETEERELQGHLWH</sequence>
<dbReference type="FunFam" id="3.40.50.620:FF:000032">
    <property type="entry name" value="Valine--tRNA ligase"/>
    <property type="match status" value="1"/>
</dbReference>
<dbReference type="GO" id="GO:0006438">
    <property type="term" value="P:valyl-tRNA aminoacylation"/>
    <property type="evidence" value="ECO:0007669"/>
    <property type="project" value="InterPro"/>
</dbReference>